<comment type="catalytic activity">
    <reaction evidence="4">
        <text>a 1-acyl-sn-glycero-3-phosphate + an acyl-CoA = a 1,2-diacyl-sn-glycero-3-phosphate + CoA</text>
        <dbReference type="Rhea" id="RHEA:19709"/>
        <dbReference type="ChEBI" id="CHEBI:57287"/>
        <dbReference type="ChEBI" id="CHEBI:57970"/>
        <dbReference type="ChEBI" id="CHEBI:58342"/>
        <dbReference type="ChEBI" id="CHEBI:58608"/>
        <dbReference type="EC" id="2.3.1.51"/>
    </reaction>
</comment>
<keyword evidence="7" id="KW-1185">Reference proteome</keyword>
<evidence type="ECO:0000256" key="4">
    <source>
        <dbReference type="RuleBase" id="RU361267"/>
    </source>
</evidence>
<dbReference type="InterPro" id="IPR004552">
    <property type="entry name" value="AGP_acyltrans"/>
</dbReference>
<accession>A0ABS7DQ95</accession>
<keyword evidence="4" id="KW-1208">Phospholipid metabolism</keyword>
<evidence type="ECO:0000313" key="7">
    <source>
        <dbReference type="Proteomes" id="UP000719942"/>
    </source>
</evidence>
<protein>
    <recommendedName>
        <fullName evidence="4">1-acyl-sn-glycerol-3-phosphate acyltransferase</fullName>
        <ecNumber evidence="4">2.3.1.51</ecNumber>
    </recommendedName>
</protein>
<comment type="similarity">
    <text evidence="1 4">Belongs to the 1-acyl-sn-glycerol-3-phosphate acyltransferase family.</text>
</comment>
<keyword evidence="3 4" id="KW-0012">Acyltransferase</keyword>
<evidence type="ECO:0000313" key="6">
    <source>
        <dbReference type="EMBL" id="MBW7573453.1"/>
    </source>
</evidence>
<dbReference type="EMBL" id="JAGFNZ010000004">
    <property type="protein sequence ID" value="MBW7573453.1"/>
    <property type="molecule type" value="Genomic_DNA"/>
</dbReference>
<dbReference type="EC" id="2.3.1.51" evidence="4"/>
<comment type="domain">
    <text evidence="4">The HXXXXD motif is essential for acyltransferase activity and may constitute the binding site for the phosphate moiety of the glycerol-3-phosphate.</text>
</comment>
<dbReference type="SUPFAM" id="SSF69593">
    <property type="entry name" value="Glycerol-3-phosphate (1)-acyltransferase"/>
    <property type="match status" value="1"/>
</dbReference>
<name>A0ABS7DQ95_9FIRM</name>
<organism evidence="6 7">
    <name type="scientific">Caproiciproducens faecalis</name>
    <dbReference type="NCBI Taxonomy" id="2820301"/>
    <lineage>
        <taxon>Bacteria</taxon>
        <taxon>Bacillati</taxon>
        <taxon>Bacillota</taxon>
        <taxon>Clostridia</taxon>
        <taxon>Eubacteriales</taxon>
        <taxon>Acutalibacteraceae</taxon>
        <taxon>Caproiciproducens</taxon>
    </lineage>
</organism>
<dbReference type="PANTHER" id="PTHR10434">
    <property type="entry name" value="1-ACYL-SN-GLYCEROL-3-PHOSPHATE ACYLTRANSFERASE"/>
    <property type="match status" value="1"/>
</dbReference>
<dbReference type="RefSeq" id="WP_219965848.1">
    <property type="nucleotide sequence ID" value="NZ_JAGFNZ010000004.1"/>
</dbReference>
<proteinExistence type="inferred from homology"/>
<dbReference type="SMART" id="SM00563">
    <property type="entry name" value="PlsC"/>
    <property type="match status" value="1"/>
</dbReference>
<dbReference type="CDD" id="cd07989">
    <property type="entry name" value="LPLAT_AGPAT-like"/>
    <property type="match status" value="1"/>
</dbReference>
<dbReference type="Pfam" id="PF01553">
    <property type="entry name" value="Acyltransferase"/>
    <property type="match status" value="1"/>
</dbReference>
<comment type="caution">
    <text evidence="6">The sequence shown here is derived from an EMBL/GenBank/DDBJ whole genome shotgun (WGS) entry which is preliminary data.</text>
</comment>
<evidence type="ECO:0000256" key="3">
    <source>
        <dbReference type="ARBA" id="ARBA00023315"/>
    </source>
</evidence>
<dbReference type="NCBIfam" id="TIGR00530">
    <property type="entry name" value="AGP_acyltrn"/>
    <property type="match status" value="1"/>
</dbReference>
<sequence length="211" mass="23669">MKRTPLYNFGKIFVQGFLKYFIPYKVNNTEYMPEDGRVIVCCNHVSISDPVRLAFTQHRQIFFMSKAELFENKALGLLLSSLGAFPVQRGRGDKTAINKAAELLQNEQALGVFIEGTRSKTGEFLQPKAGAVMLAYKYNAPILPCCITAKDGGVPKMFHKCIVSYGKLIQPEELGIENGSGSEYRNASRFVMEKIAELRERDLDTFLAARV</sequence>
<evidence type="ECO:0000256" key="1">
    <source>
        <dbReference type="ARBA" id="ARBA00008655"/>
    </source>
</evidence>
<dbReference type="InterPro" id="IPR002123">
    <property type="entry name" value="Plipid/glycerol_acylTrfase"/>
</dbReference>
<feature type="domain" description="Phospholipid/glycerol acyltransferase" evidence="5">
    <location>
        <begin position="38"/>
        <end position="150"/>
    </location>
</feature>
<evidence type="ECO:0000259" key="5">
    <source>
        <dbReference type="SMART" id="SM00563"/>
    </source>
</evidence>
<evidence type="ECO:0000256" key="2">
    <source>
        <dbReference type="ARBA" id="ARBA00022679"/>
    </source>
</evidence>
<keyword evidence="4" id="KW-0594">Phospholipid biosynthesis</keyword>
<dbReference type="GO" id="GO:0016746">
    <property type="term" value="F:acyltransferase activity"/>
    <property type="evidence" value="ECO:0007669"/>
    <property type="project" value="UniProtKB-KW"/>
</dbReference>
<gene>
    <name evidence="6" type="ORF">J5W02_11595</name>
</gene>
<keyword evidence="2 4" id="KW-0808">Transferase</keyword>
<keyword evidence="4" id="KW-0444">Lipid biosynthesis</keyword>
<keyword evidence="4" id="KW-0443">Lipid metabolism</keyword>
<reference evidence="6 7" key="1">
    <citation type="submission" date="2021-03" db="EMBL/GenBank/DDBJ databases">
        <title>Caproiciproducens sp. nov. isolated from feces of cow.</title>
        <authorList>
            <person name="Choi J.-Y."/>
        </authorList>
    </citation>
    <scope>NUCLEOTIDE SEQUENCE [LARGE SCALE GENOMIC DNA]</scope>
    <source>
        <strain evidence="6 7">AGMB10547</strain>
    </source>
</reference>
<dbReference type="PANTHER" id="PTHR10434:SF11">
    <property type="entry name" value="1-ACYL-SN-GLYCEROL-3-PHOSPHATE ACYLTRANSFERASE"/>
    <property type="match status" value="1"/>
</dbReference>
<dbReference type="Proteomes" id="UP000719942">
    <property type="component" value="Unassembled WGS sequence"/>
</dbReference>